<dbReference type="Proteomes" id="UP000676967">
    <property type="component" value="Chromosome"/>
</dbReference>
<keyword evidence="1" id="KW-0472">Membrane</keyword>
<feature type="transmembrane region" description="Helical" evidence="1">
    <location>
        <begin position="76"/>
        <end position="95"/>
    </location>
</feature>
<gene>
    <name evidence="2" type="ORF">Aiant_12140</name>
</gene>
<protein>
    <submittedName>
        <fullName evidence="2">Uncharacterized protein</fullName>
    </submittedName>
</protein>
<reference evidence="2 3" key="1">
    <citation type="submission" date="2020-08" db="EMBL/GenBank/DDBJ databases">
        <title>Whole genome shotgun sequence of Actinoplanes ianthinogenes NBRC 13996.</title>
        <authorList>
            <person name="Komaki H."/>
            <person name="Tamura T."/>
        </authorList>
    </citation>
    <scope>NUCLEOTIDE SEQUENCE [LARGE SCALE GENOMIC DNA]</scope>
    <source>
        <strain evidence="2 3">NBRC 13996</strain>
    </source>
</reference>
<accession>A0ABM7LMP6</accession>
<dbReference type="RefSeq" id="WP_189335863.1">
    <property type="nucleotide sequence ID" value="NZ_AP023356.1"/>
</dbReference>
<keyword evidence="1" id="KW-1133">Transmembrane helix</keyword>
<feature type="transmembrane region" description="Helical" evidence="1">
    <location>
        <begin position="12"/>
        <end position="36"/>
    </location>
</feature>
<dbReference type="EMBL" id="AP023356">
    <property type="protein sequence ID" value="BCJ40557.1"/>
    <property type="molecule type" value="Genomic_DNA"/>
</dbReference>
<proteinExistence type="predicted"/>
<keyword evidence="3" id="KW-1185">Reference proteome</keyword>
<evidence type="ECO:0000256" key="1">
    <source>
        <dbReference type="SAM" id="Phobius"/>
    </source>
</evidence>
<organism evidence="2 3">
    <name type="scientific">Actinoplanes ianthinogenes</name>
    <dbReference type="NCBI Taxonomy" id="122358"/>
    <lineage>
        <taxon>Bacteria</taxon>
        <taxon>Bacillati</taxon>
        <taxon>Actinomycetota</taxon>
        <taxon>Actinomycetes</taxon>
        <taxon>Micromonosporales</taxon>
        <taxon>Micromonosporaceae</taxon>
        <taxon>Actinoplanes</taxon>
    </lineage>
</organism>
<evidence type="ECO:0000313" key="2">
    <source>
        <dbReference type="EMBL" id="BCJ40557.1"/>
    </source>
</evidence>
<evidence type="ECO:0000313" key="3">
    <source>
        <dbReference type="Proteomes" id="UP000676967"/>
    </source>
</evidence>
<sequence>MPHVEVSVSPGVVVLVLGVLLLLIQPGAIPFTYAMVTRRQRRGGGRVIGYAIGAYLLGALLTLMFVAVFACSDFPYAVAVLLGYVPMWLFSLLALREPEARPHGPRLSQTNVRP</sequence>
<name>A0ABM7LMP6_9ACTN</name>
<keyword evidence="1" id="KW-0812">Transmembrane</keyword>
<feature type="transmembrane region" description="Helical" evidence="1">
    <location>
        <begin position="48"/>
        <end position="70"/>
    </location>
</feature>